<name>A0ABQ8SWB3_PERAM</name>
<accession>A0ABQ8SWB3</accession>
<dbReference type="EMBL" id="JAJSOF020000019">
    <property type="protein sequence ID" value="KAJ4438035.1"/>
    <property type="molecule type" value="Genomic_DNA"/>
</dbReference>
<evidence type="ECO:0000313" key="2">
    <source>
        <dbReference type="Proteomes" id="UP001148838"/>
    </source>
</evidence>
<gene>
    <name evidence="1" type="ORF">ANN_13974</name>
</gene>
<proteinExistence type="predicted"/>
<evidence type="ECO:0000313" key="1">
    <source>
        <dbReference type="EMBL" id="KAJ4438035.1"/>
    </source>
</evidence>
<reference evidence="1 2" key="1">
    <citation type="journal article" date="2022" name="Allergy">
        <title>Genome assembly and annotation of Periplaneta americana reveal a comprehensive cockroach allergen profile.</title>
        <authorList>
            <person name="Wang L."/>
            <person name="Xiong Q."/>
            <person name="Saelim N."/>
            <person name="Wang L."/>
            <person name="Nong W."/>
            <person name="Wan A.T."/>
            <person name="Shi M."/>
            <person name="Liu X."/>
            <person name="Cao Q."/>
            <person name="Hui J.H.L."/>
            <person name="Sookrung N."/>
            <person name="Leung T.F."/>
            <person name="Tungtrongchitr A."/>
            <person name="Tsui S.K.W."/>
        </authorList>
    </citation>
    <scope>NUCLEOTIDE SEQUENCE [LARGE SCALE GENOMIC DNA]</scope>
    <source>
        <strain evidence="1">PWHHKU_190912</strain>
    </source>
</reference>
<keyword evidence="2" id="KW-1185">Reference proteome</keyword>
<comment type="caution">
    <text evidence="1">The sequence shown here is derived from an EMBL/GenBank/DDBJ whole genome shotgun (WGS) entry which is preliminary data.</text>
</comment>
<protein>
    <submittedName>
        <fullName evidence="1">Uncharacterized protein</fullName>
    </submittedName>
</protein>
<sequence>MGLVNQRARCEVPDDWRQEIANSRRKPNHSSLQTLNSYKAKYKELQILKNVCPPTAREYFSLPPINESQEVNNSE</sequence>
<dbReference type="Proteomes" id="UP001148838">
    <property type="component" value="Unassembled WGS sequence"/>
</dbReference>
<organism evidence="1 2">
    <name type="scientific">Periplaneta americana</name>
    <name type="common">American cockroach</name>
    <name type="synonym">Blatta americana</name>
    <dbReference type="NCBI Taxonomy" id="6978"/>
    <lineage>
        <taxon>Eukaryota</taxon>
        <taxon>Metazoa</taxon>
        <taxon>Ecdysozoa</taxon>
        <taxon>Arthropoda</taxon>
        <taxon>Hexapoda</taxon>
        <taxon>Insecta</taxon>
        <taxon>Pterygota</taxon>
        <taxon>Neoptera</taxon>
        <taxon>Polyneoptera</taxon>
        <taxon>Dictyoptera</taxon>
        <taxon>Blattodea</taxon>
        <taxon>Blattoidea</taxon>
        <taxon>Blattidae</taxon>
        <taxon>Blattinae</taxon>
        <taxon>Periplaneta</taxon>
    </lineage>
</organism>